<dbReference type="InterPro" id="IPR027417">
    <property type="entry name" value="P-loop_NTPase"/>
</dbReference>
<evidence type="ECO:0000313" key="3">
    <source>
        <dbReference type="Proteomes" id="UP000494110"/>
    </source>
</evidence>
<dbReference type="CDD" id="cd02042">
    <property type="entry name" value="ParAB_family"/>
    <property type="match status" value="1"/>
</dbReference>
<evidence type="ECO:0000313" key="2">
    <source>
        <dbReference type="EMBL" id="VWC82820.1"/>
    </source>
</evidence>
<dbReference type="InterPro" id="IPR025669">
    <property type="entry name" value="AAA_dom"/>
</dbReference>
<protein>
    <submittedName>
        <fullName evidence="2">Chromosome partitioning protein ParA</fullName>
    </submittedName>
</protein>
<dbReference type="PANTHER" id="PTHR13696">
    <property type="entry name" value="P-LOOP CONTAINING NUCLEOSIDE TRIPHOSPHATE HYDROLASE"/>
    <property type="match status" value="1"/>
</dbReference>
<proteinExistence type="predicted"/>
<dbReference type="Proteomes" id="UP000494110">
    <property type="component" value="Unassembled WGS sequence"/>
</dbReference>
<dbReference type="SUPFAM" id="SSF52540">
    <property type="entry name" value="P-loop containing nucleoside triphosphate hydrolases"/>
    <property type="match status" value="1"/>
</dbReference>
<dbReference type="EMBL" id="CABVQN010000004">
    <property type="protein sequence ID" value="VWC82820.1"/>
    <property type="molecule type" value="Genomic_DNA"/>
</dbReference>
<dbReference type="Pfam" id="PF13614">
    <property type="entry name" value="AAA_31"/>
    <property type="match status" value="2"/>
</dbReference>
<accession>A0A6P2UZ42</accession>
<organism evidence="2 3">
    <name type="scientific">Burkholderia lata (strain ATCC 17760 / DSM 23089 / LMG 22485 / NCIMB 9086 / R18194 / 383)</name>
    <dbReference type="NCBI Taxonomy" id="482957"/>
    <lineage>
        <taxon>Bacteria</taxon>
        <taxon>Pseudomonadati</taxon>
        <taxon>Pseudomonadota</taxon>
        <taxon>Betaproteobacteria</taxon>
        <taxon>Burkholderiales</taxon>
        <taxon>Burkholderiaceae</taxon>
        <taxon>Burkholderia</taxon>
        <taxon>Burkholderia cepacia complex</taxon>
    </lineage>
</organism>
<name>A0A6P2UZ42_BURL3</name>
<dbReference type="Gene3D" id="3.40.50.300">
    <property type="entry name" value="P-loop containing nucleotide triphosphate hydrolases"/>
    <property type="match status" value="1"/>
</dbReference>
<gene>
    <name evidence="2" type="ORF">BLA39750_01331</name>
</gene>
<feature type="domain" description="AAA" evidence="1">
    <location>
        <begin position="81"/>
        <end position="147"/>
    </location>
</feature>
<dbReference type="PANTHER" id="PTHR13696:SF96">
    <property type="entry name" value="COBQ_COBB_MIND_PARA NUCLEOTIDE BINDING DOMAIN-CONTAINING PROTEIN"/>
    <property type="match status" value="1"/>
</dbReference>
<dbReference type="PIRSF" id="PIRSF009320">
    <property type="entry name" value="Nuc_binding_HP_1000"/>
    <property type="match status" value="1"/>
</dbReference>
<evidence type="ECO:0000259" key="1">
    <source>
        <dbReference type="Pfam" id="PF13614"/>
    </source>
</evidence>
<sequence length="237" mass="26238">MSSIDANGPEAKVIFVTNQKGGSGKTMTAMNIAAGLDQLGARVMVIDIDPQNTIVSWFNNGDEIPFPYSNLAAATDKAPAEIKKLMAAYDFIIIDGRPQVDVRVTQMLIICDLVVIPLRPNTMDFGATEVLINQIRRVQQDDHPDIKFSYLLNQVADERRMLYTLCHDAIVEKGYPLFKTNIRMRECYPQAFAIGATAFAKVRSFRPAAKEVAELTAEVVELLGVGDQFRAQKKAKA</sequence>
<dbReference type="AlphaFoldDB" id="A0A6P2UZ42"/>
<dbReference type="InterPro" id="IPR050678">
    <property type="entry name" value="DNA_Partitioning_ATPase"/>
</dbReference>
<reference evidence="2 3" key="1">
    <citation type="submission" date="2019-09" db="EMBL/GenBank/DDBJ databases">
        <authorList>
            <person name="Depoorter E."/>
        </authorList>
    </citation>
    <scope>NUCLEOTIDE SEQUENCE [LARGE SCALE GENOMIC DNA]</scope>
    <source>
        <strain evidence="2">R-39750</strain>
    </source>
</reference>
<feature type="domain" description="AAA" evidence="1">
    <location>
        <begin position="11"/>
        <end position="53"/>
    </location>
</feature>
<dbReference type="RefSeq" id="WP_175011467.1">
    <property type="nucleotide sequence ID" value="NZ_CABVQN010000004.1"/>
</dbReference>